<dbReference type="InterPro" id="IPR002220">
    <property type="entry name" value="DapA-like"/>
</dbReference>
<dbReference type="InParanoid" id="A0A263D7H9"/>
<evidence type="ECO:0000256" key="2">
    <source>
        <dbReference type="ARBA" id="ARBA00023239"/>
    </source>
</evidence>
<evidence type="ECO:0000313" key="5">
    <source>
        <dbReference type="EMBL" id="OZM74430.1"/>
    </source>
</evidence>
<organism evidence="5 6">
    <name type="scientific">Amycolatopsis antarctica</name>
    <dbReference type="NCBI Taxonomy" id="1854586"/>
    <lineage>
        <taxon>Bacteria</taxon>
        <taxon>Bacillati</taxon>
        <taxon>Actinomycetota</taxon>
        <taxon>Actinomycetes</taxon>
        <taxon>Pseudonocardiales</taxon>
        <taxon>Pseudonocardiaceae</taxon>
        <taxon>Amycolatopsis</taxon>
    </lineage>
</organism>
<dbReference type="Pfam" id="PF00701">
    <property type="entry name" value="DHDPS"/>
    <property type="match status" value="1"/>
</dbReference>
<dbReference type="PIRSF" id="PIRSF001365">
    <property type="entry name" value="DHDPS"/>
    <property type="match status" value="1"/>
</dbReference>
<gene>
    <name evidence="5" type="ORF">CFN78_04735</name>
</gene>
<dbReference type="SUPFAM" id="SSF51569">
    <property type="entry name" value="Aldolase"/>
    <property type="match status" value="1"/>
</dbReference>
<evidence type="ECO:0000256" key="4">
    <source>
        <dbReference type="PIRSR" id="PIRSR001365-2"/>
    </source>
</evidence>
<protein>
    <recommendedName>
        <fullName evidence="7">Dihydrodipicolinate synthase family protein</fullName>
    </recommendedName>
</protein>
<proteinExistence type="inferred from homology"/>
<dbReference type="SMART" id="SM01130">
    <property type="entry name" value="DHDPS"/>
    <property type="match status" value="1"/>
</dbReference>
<dbReference type="RefSeq" id="WP_094861328.1">
    <property type="nucleotide sequence ID" value="NZ_NKYE01000002.1"/>
</dbReference>
<dbReference type="Gene3D" id="3.20.20.70">
    <property type="entry name" value="Aldolase class I"/>
    <property type="match status" value="1"/>
</dbReference>
<keyword evidence="6" id="KW-1185">Reference proteome</keyword>
<dbReference type="GO" id="GO:0008840">
    <property type="term" value="F:4-hydroxy-tetrahydrodipicolinate synthase activity"/>
    <property type="evidence" value="ECO:0007669"/>
    <property type="project" value="TreeGrafter"/>
</dbReference>
<evidence type="ECO:0000256" key="1">
    <source>
        <dbReference type="ARBA" id="ARBA00007592"/>
    </source>
</evidence>
<dbReference type="OrthoDB" id="3175637at2"/>
<sequence length="288" mass="29926">MVQRPAVLAAVPTPFDENGEVDLVAVRQRVTALAGVVDGVFVAGPEGEFPALDDHERTDLAVIALAAAGRDAVMVHTGAPSARQAVELTRRAVRRGARRFAAVTPYFYRSPLSRIVDYYRDIRSAAGDGELHARVDPEHTGADLGPDDVAWIVARADLNGVLLGGSAAARLAEFRAALPADVRLYAAGDVALPRVAADGGTGVVSGVAAVFPEAYRRLADAIAEGDAERVHELGARLDGLAGVAGASVAHLKMAQSLRGWSLADVRAAVAPVDAETISALGKYIADLG</sequence>
<dbReference type="PANTHER" id="PTHR12128:SF66">
    <property type="entry name" value="4-HYDROXY-2-OXOGLUTARATE ALDOLASE, MITOCHONDRIAL"/>
    <property type="match status" value="1"/>
</dbReference>
<dbReference type="AlphaFoldDB" id="A0A263D7H9"/>
<name>A0A263D7H9_9PSEU</name>
<comment type="caution">
    <text evidence="5">The sequence shown here is derived from an EMBL/GenBank/DDBJ whole genome shotgun (WGS) entry which is preliminary data.</text>
</comment>
<comment type="similarity">
    <text evidence="1 3">Belongs to the DapA family.</text>
</comment>
<keyword evidence="2 3" id="KW-0456">Lyase</keyword>
<dbReference type="Proteomes" id="UP000242444">
    <property type="component" value="Unassembled WGS sequence"/>
</dbReference>
<dbReference type="PANTHER" id="PTHR12128">
    <property type="entry name" value="DIHYDRODIPICOLINATE SYNTHASE"/>
    <property type="match status" value="1"/>
</dbReference>
<reference evidence="5 6" key="1">
    <citation type="submission" date="2017-07" db="EMBL/GenBank/DDBJ databases">
        <title>Amycolatopsis antarcticus sp. nov., isolated from the surface of an Antarcticus brown macroalga.</title>
        <authorList>
            <person name="Wang J."/>
            <person name="Leiva S."/>
            <person name="Huang J."/>
            <person name="Huang Y."/>
        </authorList>
    </citation>
    <scope>NUCLEOTIDE SEQUENCE [LARGE SCALE GENOMIC DNA]</scope>
    <source>
        <strain evidence="5 6">AU-G6</strain>
    </source>
</reference>
<evidence type="ECO:0000313" key="6">
    <source>
        <dbReference type="Proteomes" id="UP000242444"/>
    </source>
</evidence>
<dbReference type="InterPro" id="IPR013785">
    <property type="entry name" value="Aldolase_TIM"/>
</dbReference>
<evidence type="ECO:0000256" key="3">
    <source>
        <dbReference type="PIRNR" id="PIRNR001365"/>
    </source>
</evidence>
<dbReference type="EMBL" id="NKYE01000002">
    <property type="protein sequence ID" value="OZM74430.1"/>
    <property type="molecule type" value="Genomic_DNA"/>
</dbReference>
<evidence type="ECO:0008006" key="7">
    <source>
        <dbReference type="Google" id="ProtNLM"/>
    </source>
</evidence>
<dbReference type="CDD" id="cd00408">
    <property type="entry name" value="DHDPS-like"/>
    <property type="match status" value="1"/>
</dbReference>
<accession>A0A263D7H9</accession>
<dbReference type="PRINTS" id="PR00146">
    <property type="entry name" value="DHPICSNTHASE"/>
</dbReference>
<feature type="binding site" evidence="4">
    <location>
        <position position="204"/>
    </location>
    <ligand>
        <name>pyruvate</name>
        <dbReference type="ChEBI" id="CHEBI:15361"/>
    </ligand>
</feature>